<evidence type="ECO:0000313" key="3">
    <source>
        <dbReference type="Proteomes" id="UP000593571"/>
    </source>
</evidence>
<name>A0A7J8BSM4_ROUAE</name>
<dbReference type="EMBL" id="JACASE010000016">
    <property type="protein sequence ID" value="KAF6401456.1"/>
    <property type="molecule type" value="Genomic_DNA"/>
</dbReference>
<keyword evidence="3" id="KW-1185">Reference proteome</keyword>
<proteinExistence type="predicted"/>
<comment type="caution">
    <text evidence="2">The sequence shown here is derived from an EMBL/GenBank/DDBJ whole genome shotgun (WGS) entry which is preliminary data.</text>
</comment>
<organism evidence="2 3">
    <name type="scientific">Rousettus aegyptiacus</name>
    <name type="common">Egyptian fruit bat</name>
    <name type="synonym">Pteropus aegyptiacus</name>
    <dbReference type="NCBI Taxonomy" id="9407"/>
    <lineage>
        <taxon>Eukaryota</taxon>
        <taxon>Metazoa</taxon>
        <taxon>Chordata</taxon>
        <taxon>Craniata</taxon>
        <taxon>Vertebrata</taxon>
        <taxon>Euteleostomi</taxon>
        <taxon>Mammalia</taxon>
        <taxon>Eutheria</taxon>
        <taxon>Laurasiatheria</taxon>
        <taxon>Chiroptera</taxon>
        <taxon>Yinpterochiroptera</taxon>
        <taxon>Pteropodoidea</taxon>
        <taxon>Pteropodidae</taxon>
        <taxon>Rousettinae</taxon>
        <taxon>Rousettus</taxon>
    </lineage>
</organism>
<sequence length="121" mass="12881">MPFAIGLVFCILKETRASRGVHRRPLGNRPSTSSPRESRGRLPPTDRAGLGSASARSDPSMGDPAGPGRYPPNILDPGVGAGQDGLSAPPDKLLRLSEPYRVSPSEQWGVMTPTSSVFRED</sequence>
<feature type="region of interest" description="Disordered" evidence="1">
    <location>
        <begin position="19"/>
        <end position="92"/>
    </location>
</feature>
<dbReference type="AlphaFoldDB" id="A0A7J8BSM4"/>
<evidence type="ECO:0000313" key="2">
    <source>
        <dbReference type="EMBL" id="KAF6401456.1"/>
    </source>
</evidence>
<gene>
    <name evidence="2" type="ORF">HJG63_009557</name>
</gene>
<dbReference type="Proteomes" id="UP000593571">
    <property type="component" value="Unassembled WGS sequence"/>
</dbReference>
<protein>
    <submittedName>
        <fullName evidence="2">Uncharacterized protein</fullName>
    </submittedName>
</protein>
<accession>A0A7J8BSM4</accession>
<reference evidence="2 3" key="1">
    <citation type="journal article" date="2020" name="Nature">
        <title>Six reference-quality genomes reveal evolution of bat adaptations.</title>
        <authorList>
            <person name="Jebb D."/>
            <person name="Huang Z."/>
            <person name="Pippel M."/>
            <person name="Hughes G.M."/>
            <person name="Lavrichenko K."/>
            <person name="Devanna P."/>
            <person name="Winkler S."/>
            <person name="Jermiin L.S."/>
            <person name="Skirmuntt E.C."/>
            <person name="Katzourakis A."/>
            <person name="Burkitt-Gray L."/>
            <person name="Ray D.A."/>
            <person name="Sullivan K.A.M."/>
            <person name="Roscito J.G."/>
            <person name="Kirilenko B.M."/>
            <person name="Davalos L.M."/>
            <person name="Corthals A.P."/>
            <person name="Power M.L."/>
            <person name="Jones G."/>
            <person name="Ransome R.D."/>
            <person name="Dechmann D.K.N."/>
            <person name="Locatelli A.G."/>
            <person name="Puechmaille S.J."/>
            <person name="Fedrigo O."/>
            <person name="Jarvis E.D."/>
            <person name="Hiller M."/>
            <person name="Vernes S.C."/>
            <person name="Myers E.W."/>
            <person name="Teeling E.C."/>
        </authorList>
    </citation>
    <scope>NUCLEOTIDE SEQUENCE [LARGE SCALE GENOMIC DNA]</scope>
    <source>
        <strain evidence="2">MRouAeg1</strain>
        <tissue evidence="2">Muscle</tissue>
    </source>
</reference>
<evidence type="ECO:0000256" key="1">
    <source>
        <dbReference type="SAM" id="MobiDB-lite"/>
    </source>
</evidence>